<keyword evidence="4" id="KW-1185">Reference proteome</keyword>
<proteinExistence type="predicted"/>
<evidence type="ECO:0000256" key="1">
    <source>
        <dbReference type="SAM" id="MobiDB-lite"/>
    </source>
</evidence>
<evidence type="ECO:0000313" key="4">
    <source>
        <dbReference type="Proteomes" id="UP001189429"/>
    </source>
</evidence>
<keyword evidence="2" id="KW-0472">Membrane</keyword>
<keyword evidence="2" id="KW-0812">Transmembrane</keyword>
<reference evidence="3" key="1">
    <citation type="submission" date="2023-10" db="EMBL/GenBank/DDBJ databases">
        <authorList>
            <person name="Chen Y."/>
            <person name="Shah S."/>
            <person name="Dougan E. K."/>
            <person name="Thang M."/>
            <person name="Chan C."/>
        </authorList>
    </citation>
    <scope>NUCLEOTIDE SEQUENCE [LARGE SCALE GENOMIC DNA]</scope>
</reference>
<organism evidence="3 4">
    <name type="scientific">Prorocentrum cordatum</name>
    <dbReference type="NCBI Taxonomy" id="2364126"/>
    <lineage>
        <taxon>Eukaryota</taxon>
        <taxon>Sar</taxon>
        <taxon>Alveolata</taxon>
        <taxon>Dinophyceae</taxon>
        <taxon>Prorocentrales</taxon>
        <taxon>Prorocentraceae</taxon>
        <taxon>Prorocentrum</taxon>
    </lineage>
</organism>
<gene>
    <name evidence="3" type="ORF">PCOR1329_LOCUS50588</name>
</gene>
<keyword evidence="2" id="KW-1133">Transmembrane helix</keyword>
<feature type="transmembrane region" description="Helical" evidence="2">
    <location>
        <begin position="29"/>
        <end position="46"/>
    </location>
</feature>
<accession>A0ABN9UQ34</accession>
<evidence type="ECO:0000313" key="3">
    <source>
        <dbReference type="EMBL" id="CAK0862082.1"/>
    </source>
</evidence>
<dbReference type="EMBL" id="CAUYUJ010016124">
    <property type="protein sequence ID" value="CAK0862082.1"/>
    <property type="molecule type" value="Genomic_DNA"/>
</dbReference>
<evidence type="ECO:0000256" key="2">
    <source>
        <dbReference type="SAM" id="Phobius"/>
    </source>
</evidence>
<comment type="caution">
    <text evidence="3">The sequence shown here is derived from an EMBL/GenBank/DDBJ whole genome shotgun (WGS) entry which is preliminary data.</text>
</comment>
<dbReference type="Proteomes" id="UP001189429">
    <property type="component" value="Unassembled WGS sequence"/>
</dbReference>
<feature type="region of interest" description="Disordered" evidence="1">
    <location>
        <begin position="170"/>
        <end position="192"/>
    </location>
</feature>
<name>A0ABN9UQ34_9DINO</name>
<feature type="compositionally biased region" description="Low complexity" evidence="1">
    <location>
        <begin position="177"/>
        <end position="192"/>
    </location>
</feature>
<sequence>MASRTSRCWSLLEPVDGVAWGASSSGSRSVGRVLVLLVGLVFVLVLQRRDGITMSTHNPGHFERMVILDKVDFDDDQRLSYHESLLRKSGPFFVLDHGVHAPFSMYDAVISACAMVNGISLSGQYPCGCGTEICDFGYRCDEQCSGNNTAIDSYVGSSFGDGGCCIGPAVSPQQRAPTTSPGTSQRTTTPRT</sequence>
<protein>
    <submittedName>
        <fullName evidence="3">Uncharacterized protein</fullName>
    </submittedName>
</protein>